<name>A0A9X7CCP3_BACCE</name>
<evidence type="ECO:0008006" key="5">
    <source>
        <dbReference type="Google" id="ProtNLM"/>
    </source>
</evidence>
<evidence type="ECO:0000259" key="2">
    <source>
        <dbReference type="Pfam" id="PF14200"/>
    </source>
</evidence>
<reference evidence="3 4" key="1">
    <citation type="submission" date="2017-09" db="EMBL/GenBank/DDBJ databases">
        <title>Large-scale bioinformatics analysis of Bacillus genomes uncovers conserved roles of natural products in bacterial physiology.</title>
        <authorList>
            <consortium name="Agbiome Team Llc"/>
            <person name="Bleich R.M."/>
            <person name="Grubbs K.J."/>
            <person name="Santa Maria K.C."/>
            <person name="Allen S.E."/>
            <person name="Farag S."/>
            <person name="Shank E.A."/>
            <person name="Bowers A."/>
        </authorList>
    </citation>
    <scope>NUCLEOTIDE SEQUENCE [LARGE SCALE GENOMIC DNA]</scope>
    <source>
        <strain evidence="3 4">AFS049141</strain>
    </source>
</reference>
<feature type="domain" description="Ricin B lectin" evidence="2">
    <location>
        <begin position="7"/>
        <end position="84"/>
    </location>
</feature>
<dbReference type="AlphaFoldDB" id="A0A9X7CCP3"/>
<proteinExistence type="predicted"/>
<evidence type="ECO:0000313" key="4">
    <source>
        <dbReference type="Proteomes" id="UP000223834"/>
    </source>
</evidence>
<dbReference type="InterPro" id="IPR035992">
    <property type="entry name" value="Ricin_B-like_lectins"/>
</dbReference>
<accession>A0A9X7CCP3</accession>
<dbReference type="InterPro" id="IPR008872">
    <property type="entry name" value="Toxin_P42"/>
</dbReference>
<dbReference type="InterPro" id="IPR000772">
    <property type="entry name" value="Ricin_B_lectin"/>
</dbReference>
<dbReference type="EMBL" id="NUIQ01000076">
    <property type="protein sequence ID" value="PGO78192.1"/>
    <property type="molecule type" value="Genomic_DNA"/>
</dbReference>
<feature type="domain" description="Insecticidal crystal toxin" evidence="1">
    <location>
        <begin position="201"/>
        <end position="329"/>
    </location>
</feature>
<feature type="domain" description="Ricin B lectin" evidence="2">
    <location>
        <begin position="94"/>
        <end position="153"/>
    </location>
</feature>
<comment type="caution">
    <text evidence="3">The sequence shown here is derived from an EMBL/GenBank/DDBJ whole genome shotgun (WGS) entry which is preliminary data.</text>
</comment>
<sequence>MNFKVGTKYMFKNKNSRKYLDISGNSTANNGNVQQYEFIPDGPSERFFLHPLDNNYYAMINLNSGKVIDISGNSTANNANIQQYEWLGDSPSEYWYFHREADGYYVIESKLSGKVLDIKGNSTANNANVQQYQFIPDSPAERFAAEEAGSVSLPSINTKPLSPVPQYETINDQLPAETERVVTAFSIVPAISVKDPHYGNDTVKQIKENPYYMVVKKQWWKKQESYVLAPSEKYIFETKTGIKQIDQETATKTVSWSIGADMGFSFKGFSLGLSTQYSTQLQNSISHTTEQLKEEVNRHEIINPFSERMAYSRYILTTEYSVQRKNGEELFGYYRQKHPKLFDKQKLYTYEELKHRAVNYCSSHLVIHL</sequence>
<dbReference type="Proteomes" id="UP000223834">
    <property type="component" value="Unassembled WGS sequence"/>
</dbReference>
<dbReference type="Gene3D" id="2.80.10.50">
    <property type="match status" value="3"/>
</dbReference>
<evidence type="ECO:0000313" key="3">
    <source>
        <dbReference type="EMBL" id="PGO78192.1"/>
    </source>
</evidence>
<protein>
    <recommendedName>
        <fullName evidence="5">Ricin B lectin domain-containing protein</fullName>
    </recommendedName>
</protein>
<dbReference type="PROSITE" id="PS50231">
    <property type="entry name" value="RICIN_B_LECTIN"/>
    <property type="match status" value="1"/>
</dbReference>
<evidence type="ECO:0000259" key="1">
    <source>
        <dbReference type="Pfam" id="PF05431"/>
    </source>
</evidence>
<dbReference type="SUPFAM" id="SSF50370">
    <property type="entry name" value="Ricin B-like lectins"/>
    <property type="match status" value="1"/>
</dbReference>
<gene>
    <name evidence="3" type="ORF">CN980_09665</name>
</gene>
<dbReference type="CDD" id="cd00161">
    <property type="entry name" value="beta-trefoil_Ricin-like"/>
    <property type="match status" value="1"/>
</dbReference>
<dbReference type="Pfam" id="PF14200">
    <property type="entry name" value="RicinB_lectin_2"/>
    <property type="match status" value="2"/>
</dbReference>
<dbReference type="GO" id="GO:0090729">
    <property type="term" value="F:toxin activity"/>
    <property type="evidence" value="ECO:0007669"/>
    <property type="project" value="InterPro"/>
</dbReference>
<dbReference type="Pfam" id="PF05431">
    <property type="entry name" value="Toxin_10"/>
    <property type="match status" value="1"/>
</dbReference>
<organism evidence="3 4">
    <name type="scientific">Bacillus cereus</name>
    <dbReference type="NCBI Taxonomy" id="1396"/>
    <lineage>
        <taxon>Bacteria</taxon>
        <taxon>Bacillati</taxon>
        <taxon>Bacillota</taxon>
        <taxon>Bacilli</taxon>
        <taxon>Bacillales</taxon>
        <taxon>Bacillaceae</taxon>
        <taxon>Bacillus</taxon>
        <taxon>Bacillus cereus group</taxon>
    </lineage>
</organism>